<comment type="caution">
    <text evidence="2">The sequence shown here is derived from an EMBL/GenBank/DDBJ whole genome shotgun (WGS) entry which is preliminary data.</text>
</comment>
<keyword evidence="3" id="KW-1185">Reference proteome</keyword>
<gene>
    <name evidence="2" type="ORF">B0T21DRAFT_27335</name>
</gene>
<sequence>MLFGFSSLFSLFLWAWLPNAAKSIIFFSGFDLWGRRCSFQSTFVGSPPVFRPSQSTHAKQPVRLTARKVGGCVGMGGCMAPVQFSTSKLFLVIHACLHADPCDTDHESSW</sequence>
<proteinExistence type="predicted"/>
<evidence type="ECO:0008006" key="4">
    <source>
        <dbReference type="Google" id="ProtNLM"/>
    </source>
</evidence>
<dbReference type="EMBL" id="JAUKTV010000001">
    <property type="protein sequence ID" value="KAK0748723.1"/>
    <property type="molecule type" value="Genomic_DNA"/>
</dbReference>
<protein>
    <recommendedName>
        <fullName evidence="4">Secreted protein</fullName>
    </recommendedName>
</protein>
<evidence type="ECO:0000313" key="2">
    <source>
        <dbReference type="EMBL" id="KAK0748723.1"/>
    </source>
</evidence>
<accession>A0AA40K7D9</accession>
<dbReference type="AlphaFoldDB" id="A0AA40K7D9"/>
<organism evidence="2 3">
    <name type="scientific">Apiosordaria backusii</name>
    <dbReference type="NCBI Taxonomy" id="314023"/>
    <lineage>
        <taxon>Eukaryota</taxon>
        <taxon>Fungi</taxon>
        <taxon>Dikarya</taxon>
        <taxon>Ascomycota</taxon>
        <taxon>Pezizomycotina</taxon>
        <taxon>Sordariomycetes</taxon>
        <taxon>Sordariomycetidae</taxon>
        <taxon>Sordariales</taxon>
        <taxon>Lasiosphaeriaceae</taxon>
        <taxon>Apiosordaria</taxon>
    </lineage>
</organism>
<feature type="signal peptide" evidence="1">
    <location>
        <begin position="1"/>
        <end position="23"/>
    </location>
</feature>
<reference evidence="2" key="1">
    <citation type="submission" date="2023-06" db="EMBL/GenBank/DDBJ databases">
        <title>Genome-scale phylogeny and comparative genomics of the fungal order Sordariales.</title>
        <authorList>
            <consortium name="Lawrence Berkeley National Laboratory"/>
            <person name="Hensen N."/>
            <person name="Bonometti L."/>
            <person name="Westerberg I."/>
            <person name="Brannstrom I.O."/>
            <person name="Guillou S."/>
            <person name="Cros-Aarteil S."/>
            <person name="Calhoun S."/>
            <person name="Haridas S."/>
            <person name="Kuo A."/>
            <person name="Mondo S."/>
            <person name="Pangilinan J."/>
            <person name="Riley R."/>
            <person name="Labutti K."/>
            <person name="Andreopoulos B."/>
            <person name="Lipzen A."/>
            <person name="Chen C."/>
            <person name="Yanf M."/>
            <person name="Daum C."/>
            <person name="Ng V."/>
            <person name="Clum A."/>
            <person name="Steindorff A."/>
            <person name="Ohm R."/>
            <person name="Martin F."/>
            <person name="Silar P."/>
            <person name="Natvig D."/>
            <person name="Lalanne C."/>
            <person name="Gautier V."/>
            <person name="Ament-Velasquez S.L."/>
            <person name="Kruys A."/>
            <person name="Hutchinson M.I."/>
            <person name="Powell A.J."/>
            <person name="Barry K."/>
            <person name="Miller A.N."/>
            <person name="Grigoriev I.V."/>
            <person name="Debuchy R."/>
            <person name="Gladieux P."/>
            <person name="Thoren M.H."/>
            <person name="Johannesson H."/>
        </authorList>
    </citation>
    <scope>NUCLEOTIDE SEQUENCE</scope>
    <source>
        <strain evidence="2">CBS 540.89</strain>
    </source>
</reference>
<evidence type="ECO:0000256" key="1">
    <source>
        <dbReference type="SAM" id="SignalP"/>
    </source>
</evidence>
<feature type="chain" id="PRO_5041278638" description="Secreted protein" evidence="1">
    <location>
        <begin position="24"/>
        <end position="110"/>
    </location>
</feature>
<keyword evidence="1" id="KW-0732">Signal</keyword>
<evidence type="ECO:0000313" key="3">
    <source>
        <dbReference type="Proteomes" id="UP001172159"/>
    </source>
</evidence>
<name>A0AA40K7D9_9PEZI</name>
<dbReference type="Proteomes" id="UP001172159">
    <property type="component" value="Unassembled WGS sequence"/>
</dbReference>